<keyword evidence="2" id="KW-1185">Reference proteome</keyword>
<protein>
    <recommendedName>
        <fullName evidence="3">SnoaL-like protein</fullName>
    </recommendedName>
</protein>
<dbReference type="RefSeq" id="WP_121389367.1">
    <property type="nucleotide sequence ID" value="NZ_RCDD01000001.1"/>
</dbReference>
<dbReference type="AlphaFoldDB" id="A0A421B8F9"/>
<evidence type="ECO:0008006" key="3">
    <source>
        <dbReference type="Google" id="ProtNLM"/>
    </source>
</evidence>
<dbReference type="EMBL" id="RCDD01000001">
    <property type="protein sequence ID" value="RLK60503.1"/>
    <property type="molecule type" value="Genomic_DNA"/>
</dbReference>
<evidence type="ECO:0000313" key="1">
    <source>
        <dbReference type="EMBL" id="RLK60503.1"/>
    </source>
</evidence>
<accession>A0A421B8F9</accession>
<comment type="caution">
    <text evidence="1">The sequence shown here is derived from an EMBL/GenBank/DDBJ whole genome shotgun (WGS) entry which is preliminary data.</text>
</comment>
<name>A0A421B8F9_9PSEU</name>
<gene>
    <name evidence="1" type="ORF">CLV68_1009</name>
</gene>
<dbReference type="InterPro" id="IPR032710">
    <property type="entry name" value="NTF2-like_dom_sf"/>
</dbReference>
<dbReference type="SUPFAM" id="SSF54427">
    <property type="entry name" value="NTF2-like"/>
    <property type="match status" value="1"/>
</dbReference>
<dbReference type="Proteomes" id="UP000282454">
    <property type="component" value="Unassembled WGS sequence"/>
</dbReference>
<proteinExistence type="predicted"/>
<dbReference type="OrthoDB" id="8722217at2"/>
<evidence type="ECO:0000313" key="2">
    <source>
        <dbReference type="Proteomes" id="UP000282454"/>
    </source>
</evidence>
<dbReference type="Gene3D" id="3.10.450.50">
    <property type="match status" value="1"/>
</dbReference>
<reference evidence="1 2" key="1">
    <citation type="submission" date="2018-10" db="EMBL/GenBank/DDBJ databases">
        <title>Genomic Encyclopedia of Archaeal and Bacterial Type Strains, Phase II (KMG-II): from individual species to whole genera.</title>
        <authorList>
            <person name="Goeker M."/>
        </authorList>
    </citation>
    <scope>NUCLEOTIDE SEQUENCE [LARGE SCALE GENOMIC DNA]</scope>
    <source>
        <strain evidence="1 2">DSM 45657</strain>
    </source>
</reference>
<organism evidence="1 2">
    <name type="scientific">Actinokineospora cianjurensis</name>
    <dbReference type="NCBI Taxonomy" id="585224"/>
    <lineage>
        <taxon>Bacteria</taxon>
        <taxon>Bacillati</taxon>
        <taxon>Actinomycetota</taxon>
        <taxon>Actinomycetes</taxon>
        <taxon>Pseudonocardiales</taxon>
        <taxon>Pseudonocardiaceae</taxon>
        <taxon>Actinokineospora</taxon>
    </lineage>
</organism>
<sequence>MSDLIELADRYVAVWNEPDPDARSAAVAGLWAVGGRHILQPPQEVVRVAADLGLSTTFEAQGHGELTERVRLAYEEFVAPGLYAFRRRDDVRRLRDLVKFTWEMVAADGAVAGVGTEVLVLDAEGRIVADYQFIES</sequence>